<dbReference type="Gene3D" id="3.80.10.10">
    <property type="entry name" value="Ribonuclease Inhibitor"/>
    <property type="match status" value="1"/>
</dbReference>
<reference evidence="2" key="2">
    <citation type="submission" date="2015-01" db="EMBL/GenBank/DDBJ databases">
        <title>Evolutionary Origins and Diversification of the Mycorrhizal Mutualists.</title>
        <authorList>
            <consortium name="DOE Joint Genome Institute"/>
            <consortium name="Mycorrhizal Genomics Consortium"/>
            <person name="Kohler A."/>
            <person name="Kuo A."/>
            <person name="Nagy L.G."/>
            <person name="Floudas D."/>
            <person name="Copeland A."/>
            <person name="Barry K.W."/>
            <person name="Cichocki N."/>
            <person name="Veneault-Fourrey C."/>
            <person name="LaButti K."/>
            <person name="Lindquist E.A."/>
            <person name="Lipzen A."/>
            <person name="Lundell T."/>
            <person name="Morin E."/>
            <person name="Murat C."/>
            <person name="Riley R."/>
            <person name="Ohm R."/>
            <person name="Sun H."/>
            <person name="Tunlid A."/>
            <person name="Henrissat B."/>
            <person name="Grigoriev I.V."/>
            <person name="Hibbett D.S."/>
            <person name="Martin F."/>
        </authorList>
    </citation>
    <scope>NUCLEOTIDE SEQUENCE [LARGE SCALE GENOMIC DNA]</scope>
    <source>
        <strain evidence="2">MUT 4182</strain>
    </source>
</reference>
<feature type="non-terminal residue" evidence="1">
    <location>
        <position position="1"/>
    </location>
</feature>
<keyword evidence="2" id="KW-1185">Reference proteome</keyword>
<evidence type="ECO:0000313" key="1">
    <source>
        <dbReference type="EMBL" id="KIO31807.1"/>
    </source>
</evidence>
<dbReference type="AlphaFoldDB" id="A0A0C3MDG3"/>
<sequence length="491" mass="55056">AIVCFSRNLSCTEPLPRKPLIKKRNTLSRPSSTNYMTQSLQPLVTTSPNNMPLIPLELWYPIFLVLFHESVEEHVSLGQPGILPKLWCGRAFTSLWLTCRALHGVGEQVRRRLHVIADRSPPKGFLDLERFSEFHRDGPKPEVIVQANGVGGPGLYRAPLQAIIDRDTLRRLKIRSCYLIKKLSADFPSSFQDGDLSNIIQLRGSKIARLELDYTSWNYPHIPREVAFLTFIPALKTLVLCGKSFKKVAQLTQSFSPPLLQHLFITENQPPLSIAKTDAVRYLGRCPTLETLDFGVAIDALPLVPGDTPANLPDLRQFEGPAELLASLHCPNLRQAVVKDCQWDGSALIHSLAYTSPVLQILVIELTARAGDHICRDIVAWIEQATSRHNPHQWTTTRFSLVLRAAPLGECNLSAKVGRMGDGCLFIEHIRQREMVSVNKATEEWQKGPLVRACNSLLINVTVRGGSNCLHLLFESALRRYEQIQQAKLGR</sequence>
<dbReference type="SUPFAM" id="SSF52047">
    <property type="entry name" value="RNI-like"/>
    <property type="match status" value="1"/>
</dbReference>
<name>A0A0C3MDG3_9AGAM</name>
<gene>
    <name evidence="1" type="ORF">M407DRAFT_217892</name>
</gene>
<reference evidence="1 2" key="1">
    <citation type="submission" date="2014-04" db="EMBL/GenBank/DDBJ databases">
        <authorList>
            <consortium name="DOE Joint Genome Institute"/>
            <person name="Kuo A."/>
            <person name="Girlanda M."/>
            <person name="Perotto S."/>
            <person name="Kohler A."/>
            <person name="Nagy L.G."/>
            <person name="Floudas D."/>
            <person name="Copeland A."/>
            <person name="Barry K.W."/>
            <person name="Cichocki N."/>
            <person name="Veneault-Fourrey C."/>
            <person name="LaButti K."/>
            <person name="Lindquist E.A."/>
            <person name="Lipzen A."/>
            <person name="Lundell T."/>
            <person name="Morin E."/>
            <person name="Murat C."/>
            <person name="Sun H."/>
            <person name="Tunlid A."/>
            <person name="Henrissat B."/>
            <person name="Grigoriev I.V."/>
            <person name="Hibbett D.S."/>
            <person name="Martin F."/>
            <person name="Nordberg H.P."/>
            <person name="Cantor M.N."/>
            <person name="Hua S.X."/>
        </authorList>
    </citation>
    <scope>NUCLEOTIDE SEQUENCE [LARGE SCALE GENOMIC DNA]</scope>
    <source>
        <strain evidence="1 2">MUT 4182</strain>
    </source>
</reference>
<dbReference type="HOGENOM" id="CLU_556193_0_0_1"/>
<organism evidence="1 2">
    <name type="scientific">Tulasnella calospora MUT 4182</name>
    <dbReference type="NCBI Taxonomy" id="1051891"/>
    <lineage>
        <taxon>Eukaryota</taxon>
        <taxon>Fungi</taxon>
        <taxon>Dikarya</taxon>
        <taxon>Basidiomycota</taxon>
        <taxon>Agaricomycotina</taxon>
        <taxon>Agaricomycetes</taxon>
        <taxon>Cantharellales</taxon>
        <taxon>Tulasnellaceae</taxon>
        <taxon>Tulasnella</taxon>
    </lineage>
</organism>
<dbReference type="InterPro" id="IPR032675">
    <property type="entry name" value="LRR_dom_sf"/>
</dbReference>
<accession>A0A0C3MDG3</accession>
<dbReference type="Proteomes" id="UP000054248">
    <property type="component" value="Unassembled WGS sequence"/>
</dbReference>
<dbReference type="EMBL" id="KN822960">
    <property type="protein sequence ID" value="KIO31807.1"/>
    <property type="molecule type" value="Genomic_DNA"/>
</dbReference>
<protein>
    <submittedName>
        <fullName evidence="1">Uncharacterized protein</fullName>
    </submittedName>
</protein>
<proteinExistence type="predicted"/>
<dbReference type="OrthoDB" id="3188950at2759"/>
<evidence type="ECO:0000313" key="2">
    <source>
        <dbReference type="Proteomes" id="UP000054248"/>
    </source>
</evidence>